<feature type="transmembrane region" description="Helical" evidence="1">
    <location>
        <begin position="20"/>
        <end position="47"/>
    </location>
</feature>
<accession>A0A7S1KT92</accession>
<proteinExistence type="predicted"/>
<keyword evidence="1" id="KW-0812">Transmembrane</keyword>
<gene>
    <name evidence="2" type="ORF">PCOS0759_LOCUS8405</name>
</gene>
<keyword evidence="1" id="KW-0472">Membrane</keyword>
<reference evidence="2" key="1">
    <citation type="submission" date="2021-01" db="EMBL/GenBank/DDBJ databases">
        <authorList>
            <person name="Corre E."/>
            <person name="Pelletier E."/>
            <person name="Niang G."/>
            <person name="Scheremetjew M."/>
            <person name="Finn R."/>
            <person name="Kale V."/>
            <person name="Holt S."/>
            <person name="Cochrane G."/>
            <person name="Meng A."/>
            <person name="Brown T."/>
            <person name="Cohen L."/>
        </authorList>
    </citation>
    <scope>NUCLEOTIDE SEQUENCE</scope>
    <source>
        <strain evidence="2">WS</strain>
    </source>
</reference>
<name>A0A7S1KT92_9EUKA</name>
<sequence>MALFKSTAQKLSFYNKLHKGSLFVLGAFTLFSGFLFFSSLFGFFYNFREWQSMQKLKETMAAEILMEDQDKAEREFEELLVIPKEYAHLVEEYNVKMDERMVLKQKEMMEKQQQEGLVMESV</sequence>
<protein>
    <submittedName>
        <fullName evidence="2">Uncharacterized protein</fullName>
    </submittedName>
</protein>
<dbReference type="AlphaFoldDB" id="A0A7S1KT92"/>
<dbReference type="EMBL" id="HBGD01010247">
    <property type="protein sequence ID" value="CAD9085151.1"/>
    <property type="molecule type" value="Transcribed_RNA"/>
</dbReference>
<evidence type="ECO:0000313" key="2">
    <source>
        <dbReference type="EMBL" id="CAD9085151.1"/>
    </source>
</evidence>
<evidence type="ECO:0000256" key="1">
    <source>
        <dbReference type="SAM" id="Phobius"/>
    </source>
</evidence>
<keyword evidence="1" id="KW-1133">Transmembrane helix</keyword>
<organism evidence="2">
    <name type="scientific">Percolomonas cosmopolitus</name>
    <dbReference type="NCBI Taxonomy" id="63605"/>
    <lineage>
        <taxon>Eukaryota</taxon>
        <taxon>Discoba</taxon>
        <taxon>Heterolobosea</taxon>
        <taxon>Tetramitia</taxon>
        <taxon>Eutetramitia</taxon>
        <taxon>Percolomonadidae</taxon>
        <taxon>Percolomonas</taxon>
    </lineage>
</organism>